<dbReference type="GO" id="GO:0016887">
    <property type="term" value="F:ATP hydrolysis activity"/>
    <property type="evidence" value="ECO:0007669"/>
    <property type="project" value="TreeGrafter"/>
</dbReference>
<dbReference type="InterPro" id="IPR027417">
    <property type="entry name" value="P-loop_NTPase"/>
</dbReference>
<dbReference type="InterPro" id="IPR000073">
    <property type="entry name" value="AB_hydrolase_1"/>
</dbReference>
<organism evidence="3 4">
    <name type="scientific">Triparma retinervis</name>
    <dbReference type="NCBI Taxonomy" id="2557542"/>
    <lineage>
        <taxon>Eukaryota</taxon>
        <taxon>Sar</taxon>
        <taxon>Stramenopiles</taxon>
        <taxon>Ochrophyta</taxon>
        <taxon>Bolidophyceae</taxon>
        <taxon>Parmales</taxon>
        <taxon>Triparmaceae</taxon>
        <taxon>Triparma</taxon>
    </lineage>
</organism>
<dbReference type="PROSITE" id="PS50067">
    <property type="entry name" value="KINESIN_MOTOR_2"/>
    <property type="match status" value="1"/>
</dbReference>
<evidence type="ECO:0000259" key="2">
    <source>
        <dbReference type="PROSITE" id="PS50067"/>
    </source>
</evidence>
<dbReference type="EMBL" id="BRXZ01003505">
    <property type="protein sequence ID" value="GMH56050.1"/>
    <property type="molecule type" value="Genomic_DNA"/>
</dbReference>
<evidence type="ECO:0000313" key="3">
    <source>
        <dbReference type="EMBL" id="GMH56050.1"/>
    </source>
</evidence>
<dbReference type="Pfam" id="PF00561">
    <property type="entry name" value="Abhydrolase_1"/>
    <property type="match status" value="1"/>
</dbReference>
<dbReference type="Pfam" id="PF00225">
    <property type="entry name" value="Kinesin"/>
    <property type="match status" value="1"/>
</dbReference>
<protein>
    <recommendedName>
        <fullName evidence="2">Kinesin motor domain-containing protein</fullName>
    </recommendedName>
</protein>
<dbReference type="PANTHER" id="PTHR24115:SF948">
    <property type="entry name" value="PUTATIVE-RELATED"/>
    <property type="match status" value="1"/>
</dbReference>
<sequence>FGKKTALEDPNYKPGRFNVYVRVRPPRTDIASLCFTADSVKICESTTLKFARVFPPTAGLPALASSVDAIVNAAKEGRNNGVIFAYGQTGSGKSYTINEILELCEEPYADAESVGVKFVQIYKNSCYDLLSGNLKISSPEAAVEVTNYAEQGGLRSLVRSAGKFRHERETMMNEASSRSHSLLYIRYGSKTICLIDLAGSERVKRSNVKGEGFKEATTINSSLLSLIRVIHCTITSSKHIPLRDSALTMCLESIFTKDCLVSLYVTVSPDDEDRDETLASVRFASSATYVYKEERKGKSKTVRTMGSERVETLRARARVGEARFQGGMMGRIITEGGTSCRGCGPPRPDEDIVDVVMLHYYGGRCRRFGSEAVWTDHELLRYHQGLLRRGINARILLPDFPGHGETEGRAQSSKPEFSSFVGKGGPVETVAEVMNHFGVTDRAVLFGFDWGGGVAMAFAQKYPERAKGIIVHNASYREGTEGRDKGWVRGKKVDAIWTESIWFNKKKAVAISTFLKLKTTPKCLRGPHNNEEVVIEGRIVDMASTV</sequence>
<dbReference type="GO" id="GO:0005874">
    <property type="term" value="C:microtubule"/>
    <property type="evidence" value="ECO:0007669"/>
    <property type="project" value="TreeGrafter"/>
</dbReference>
<dbReference type="Proteomes" id="UP001165082">
    <property type="component" value="Unassembled WGS sequence"/>
</dbReference>
<comment type="caution">
    <text evidence="3">The sequence shown here is derived from an EMBL/GenBank/DDBJ whole genome shotgun (WGS) entry which is preliminary data.</text>
</comment>
<dbReference type="SUPFAM" id="SSF53474">
    <property type="entry name" value="alpha/beta-Hydrolases"/>
    <property type="match status" value="1"/>
</dbReference>
<keyword evidence="1" id="KW-0547">Nucleotide-binding</keyword>
<dbReference type="GO" id="GO:0005524">
    <property type="term" value="F:ATP binding"/>
    <property type="evidence" value="ECO:0007669"/>
    <property type="project" value="UniProtKB-UniRule"/>
</dbReference>
<dbReference type="Gene3D" id="3.40.50.1820">
    <property type="entry name" value="alpha/beta hydrolase"/>
    <property type="match status" value="1"/>
</dbReference>
<comment type="similarity">
    <text evidence="1">Belongs to the TRAFAC class myosin-kinesin ATPase superfamily. Kinesin family.</text>
</comment>
<keyword evidence="1" id="KW-0505">Motor protein</keyword>
<dbReference type="GO" id="GO:0005871">
    <property type="term" value="C:kinesin complex"/>
    <property type="evidence" value="ECO:0007669"/>
    <property type="project" value="TreeGrafter"/>
</dbReference>
<accession>A0A9W6ZU92</accession>
<dbReference type="PANTHER" id="PTHR24115">
    <property type="entry name" value="KINESIN-RELATED"/>
    <property type="match status" value="1"/>
</dbReference>
<dbReference type="SUPFAM" id="SSF52540">
    <property type="entry name" value="P-loop containing nucleoside triphosphate hydrolases"/>
    <property type="match status" value="1"/>
</dbReference>
<dbReference type="GO" id="GO:0007018">
    <property type="term" value="P:microtubule-based movement"/>
    <property type="evidence" value="ECO:0007669"/>
    <property type="project" value="InterPro"/>
</dbReference>
<dbReference type="AlphaFoldDB" id="A0A9W6ZU92"/>
<feature type="non-terminal residue" evidence="3">
    <location>
        <position position="1"/>
    </location>
</feature>
<dbReference type="InterPro" id="IPR029058">
    <property type="entry name" value="AB_hydrolase_fold"/>
</dbReference>
<dbReference type="InterPro" id="IPR027640">
    <property type="entry name" value="Kinesin-like_fam"/>
</dbReference>
<gene>
    <name evidence="3" type="ORF">TrRE_jg10070</name>
</gene>
<reference evidence="3" key="1">
    <citation type="submission" date="2022-07" db="EMBL/GenBank/DDBJ databases">
        <title>Genome analysis of Parmales, a sister group of diatoms, reveals the evolutionary specialization of diatoms from phago-mixotrophs to photoautotrophs.</title>
        <authorList>
            <person name="Ban H."/>
            <person name="Sato S."/>
            <person name="Yoshikawa S."/>
            <person name="Kazumasa Y."/>
            <person name="Nakamura Y."/>
            <person name="Ichinomiya M."/>
            <person name="Saitoh K."/>
            <person name="Sato N."/>
            <person name="Blanc-Mathieu R."/>
            <person name="Endo H."/>
            <person name="Kuwata A."/>
            <person name="Ogata H."/>
        </authorList>
    </citation>
    <scope>NUCLEOTIDE SEQUENCE</scope>
</reference>
<feature type="domain" description="Kinesin motor" evidence="2">
    <location>
        <begin position="16"/>
        <end position="290"/>
    </location>
</feature>
<keyword evidence="1" id="KW-0067">ATP-binding</keyword>
<dbReference type="SMART" id="SM00129">
    <property type="entry name" value="KISc"/>
    <property type="match status" value="1"/>
</dbReference>
<proteinExistence type="inferred from homology"/>
<feature type="binding site" evidence="1">
    <location>
        <begin position="87"/>
        <end position="94"/>
    </location>
    <ligand>
        <name>ATP</name>
        <dbReference type="ChEBI" id="CHEBI:30616"/>
    </ligand>
</feature>
<name>A0A9W6ZU92_9STRA</name>
<dbReference type="PRINTS" id="PR00111">
    <property type="entry name" value="ABHYDROLASE"/>
</dbReference>
<dbReference type="OrthoDB" id="202950at2759"/>
<evidence type="ECO:0000256" key="1">
    <source>
        <dbReference type="PROSITE-ProRule" id="PRU00283"/>
    </source>
</evidence>
<dbReference type="GO" id="GO:0008017">
    <property type="term" value="F:microtubule binding"/>
    <property type="evidence" value="ECO:0007669"/>
    <property type="project" value="InterPro"/>
</dbReference>
<dbReference type="PRINTS" id="PR00380">
    <property type="entry name" value="KINESINHEAVY"/>
</dbReference>
<dbReference type="GO" id="GO:0003777">
    <property type="term" value="F:microtubule motor activity"/>
    <property type="evidence" value="ECO:0007669"/>
    <property type="project" value="InterPro"/>
</dbReference>
<evidence type="ECO:0000313" key="4">
    <source>
        <dbReference type="Proteomes" id="UP001165082"/>
    </source>
</evidence>
<dbReference type="Gene3D" id="3.40.850.10">
    <property type="entry name" value="Kinesin motor domain"/>
    <property type="match status" value="1"/>
</dbReference>
<keyword evidence="4" id="KW-1185">Reference proteome</keyword>
<dbReference type="InterPro" id="IPR001752">
    <property type="entry name" value="Kinesin_motor_dom"/>
</dbReference>
<dbReference type="InterPro" id="IPR036961">
    <property type="entry name" value="Kinesin_motor_dom_sf"/>
</dbReference>